<dbReference type="GO" id="GO:0015031">
    <property type="term" value="P:protein transport"/>
    <property type="evidence" value="ECO:0007669"/>
    <property type="project" value="UniProtKB-KW"/>
</dbReference>
<keyword evidence="4 9" id="KW-0256">Endoplasmic reticulum</keyword>
<dbReference type="GeneID" id="76149119"/>
<evidence type="ECO:0000256" key="1">
    <source>
        <dbReference type="ARBA" id="ARBA00009727"/>
    </source>
</evidence>
<evidence type="ECO:0000256" key="6">
    <source>
        <dbReference type="ARBA" id="ARBA00022989"/>
    </source>
</evidence>
<keyword evidence="7 9" id="KW-0333">Golgi apparatus</keyword>
<dbReference type="GO" id="GO:0006888">
    <property type="term" value="P:endoplasmic reticulum to Golgi vesicle-mediated transport"/>
    <property type="evidence" value="ECO:0007669"/>
    <property type="project" value="UniProtKB-UniRule"/>
</dbReference>
<accession>A0AAD5G006</accession>
<keyword evidence="12" id="KW-1185">Reference proteome</keyword>
<comment type="subcellular location">
    <subcellularLocation>
        <location evidence="9">Endoplasmic reticulum membrane</location>
        <topology evidence="9">Multi-pass membrane protein</topology>
    </subcellularLocation>
    <subcellularLocation>
        <location evidence="9">Golgi apparatus membrane</location>
        <topology evidence="9">Multi-pass membrane protein</topology>
    </subcellularLocation>
</comment>
<evidence type="ECO:0000256" key="10">
    <source>
        <dbReference type="SAM" id="MobiDB-lite"/>
    </source>
</evidence>
<feature type="compositionally biased region" description="Low complexity" evidence="10">
    <location>
        <begin position="32"/>
        <end position="68"/>
    </location>
</feature>
<feature type="transmembrane region" description="Helical" evidence="9">
    <location>
        <begin position="188"/>
        <end position="213"/>
    </location>
</feature>
<evidence type="ECO:0000256" key="5">
    <source>
        <dbReference type="ARBA" id="ARBA00022927"/>
    </source>
</evidence>
<organism evidence="11 12">
    <name type="scientific">Candida theae</name>
    <dbReference type="NCBI Taxonomy" id="1198502"/>
    <lineage>
        <taxon>Eukaryota</taxon>
        <taxon>Fungi</taxon>
        <taxon>Dikarya</taxon>
        <taxon>Ascomycota</taxon>
        <taxon>Saccharomycotina</taxon>
        <taxon>Pichiomycetes</taxon>
        <taxon>Debaryomycetaceae</taxon>
        <taxon>Candida/Lodderomyces clade</taxon>
        <taxon>Candida</taxon>
    </lineage>
</organism>
<proteinExistence type="inferred from homology"/>
<feature type="transmembrane region" description="Helical" evidence="9">
    <location>
        <begin position="220"/>
        <end position="244"/>
    </location>
</feature>
<feature type="transmembrane region" description="Helical" evidence="9">
    <location>
        <begin position="302"/>
        <end position="319"/>
    </location>
</feature>
<dbReference type="GO" id="GO:0005789">
    <property type="term" value="C:endoplasmic reticulum membrane"/>
    <property type="evidence" value="ECO:0007669"/>
    <property type="project" value="UniProtKB-SubCell"/>
</dbReference>
<dbReference type="GO" id="GO:0030134">
    <property type="term" value="C:COPII-coated ER to Golgi transport vesicle"/>
    <property type="evidence" value="ECO:0007669"/>
    <property type="project" value="TreeGrafter"/>
</dbReference>
<evidence type="ECO:0000256" key="3">
    <source>
        <dbReference type="ARBA" id="ARBA00022692"/>
    </source>
</evidence>
<comment type="similarity">
    <text evidence="1 9">Belongs to the YIF1 family.</text>
</comment>
<protein>
    <recommendedName>
        <fullName evidence="9">Protein YIF1</fullName>
    </recommendedName>
</protein>
<evidence type="ECO:0000313" key="12">
    <source>
        <dbReference type="Proteomes" id="UP001204833"/>
    </source>
</evidence>
<feature type="region of interest" description="Disordered" evidence="10">
    <location>
        <begin position="1"/>
        <end position="68"/>
    </location>
</feature>
<comment type="function">
    <text evidence="9">Has a role in transport between endoplasmic reticulum and Golgi.</text>
</comment>
<evidence type="ECO:0000256" key="8">
    <source>
        <dbReference type="ARBA" id="ARBA00023136"/>
    </source>
</evidence>
<reference evidence="11 12" key="1">
    <citation type="journal article" date="2022" name="DNA Res.">
        <title>Genome analysis of five recently described species of the CUG-Ser clade uncovers Candida theae as a new hybrid lineage with pathogenic potential in the Candida parapsilosis species complex.</title>
        <authorList>
            <person name="Mixao V."/>
            <person name="Del Olmo V."/>
            <person name="Hegedusova E."/>
            <person name="Saus E."/>
            <person name="Pryszcz L."/>
            <person name="Cillingova A."/>
            <person name="Nosek J."/>
            <person name="Gabaldon T."/>
        </authorList>
    </citation>
    <scope>NUCLEOTIDE SEQUENCE [LARGE SCALE GENOMIC DNA]</scope>
    <source>
        <strain evidence="11 12">CBS 12239</strain>
    </source>
</reference>
<feature type="compositionally biased region" description="Polar residues" evidence="10">
    <location>
        <begin position="12"/>
        <end position="31"/>
    </location>
</feature>
<dbReference type="AlphaFoldDB" id="A0AAD5G006"/>
<dbReference type="RefSeq" id="XP_051610394.1">
    <property type="nucleotide sequence ID" value="XM_051750228.1"/>
</dbReference>
<dbReference type="PANTHER" id="PTHR14083">
    <property type="entry name" value="YIP1 INTERACTING FACTOR HOMOLOG YIF1 PROTEIN"/>
    <property type="match status" value="1"/>
</dbReference>
<dbReference type="EMBL" id="JAIHNG010000048">
    <property type="protein sequence ID" value="KAI5964387.1"/>
    <property type="molecule type" value="Genomic_DNA"/>
</dbReference>
<evidence type="ECO:0000256" key="7">
    <source>
        <dbReference type="ARBA" id="ARBA00023034"/>
    </source>
</evidence>
<evidence type="ECO:0000256" key="4">
    <source>
        <dbReference type="ARBA" id="ARBA00022824"/>
    </source>
</evidence>
<feature type="transmembrane region" description="Helical" evidence="9">
    <location>
        <begin position="159"/>
        <end position="176"/>
    </location>
</feature>
<evidence type="ECO:0000256" key="9">
    <source>
        <dbReference type="RuleBase" id="RU368073"/>
    </source>
</evidence>
<sequence>MSNPYGYAADSYQPQSSSNLHHPQPHYTQPISPATAAAAAAASAGTGPAQQHQQQQQQQQFSQPGQPQFGTFLNDPAAALASQFARSGFQQSNQYIQENFGSFSGDIKYYFQVSNSYVLKKILLILFPFRHKDWTRILAKDNGSGQYLPPAYDVNAPDLYIPIMSFVTYILLWAAFQGLSGEFHPQLFGYLASQTLAFAVLDVAVFKVGLYLLNCSQIKIYDIISFSSYKYVSIVVVLCLKHTIGQYLGWAYYLIVLGFILSLSVFLMRSLRYIILPQTSGGNTVHNNSVVTSTQRKMRIQFLFVYSVVIEGFIFLYMSK</sequence>
<evidence type="ECO:0000256" key="2">
    <source>
        <dbReference type="ARBA" id="ARBA00022448"/>
    </source>
</evidence>
<dbReference type="PANTHER" id="PTHR14083:SF0">
    <property type="entry name" value="YIP1D-INTERACTING FACTOR 1, ISOFORM C"/>
    <property type="match status" value="1"/>
</dbReference>
<dbReference type="SUPFAM" id="SSF81995">
    <property type="entry name" value="beta-sandwich domain of Sec23/24"/>
    <property type="match status" value="1"/>
</dbReference>
<keyword evidence="6 9" id="KW-1133">Transmembrane helix</keyword>
<dbReference type="InterPro" id="IPR005578">
    <property type="entry name" value="Yif1_fam"/>
</dbReference>
<dbReference type="Pfam" id="PF03878">
    <property type="entry name" value="YIF1"/>
    <property type="match status" value="1"/>
</dbReference>
<keyword evidence="3 9" id="KW-0812">Transmembrane</keyword>
<evidence type="ECO:0000313" key="11">
    <source>
        <dbReference type="EMBL" id="KAI5964387.1"/>
    </source>
</evidence>
<gene>
    <name evidence="11" type="ORF">KGF57_001060</name>
</gene>
<keyword evidence="2 9" id="KW-0813">Transport</keyword>
<comment type="caution">
    <text evidence="11">The sequence shown here is derived from an EMBL/GenBank/DDBJ whole genome shotgun (WGS) entry which is preliminary data.</text>
</comment>
<dbReference type="GO" id="GO:0000139">
    <property type="term" value="C:Golgi membrane"/>
    <property type="evidence" value="ECO:0007669"/>
    <property type="project" value="UniProtKB-SubCell"/>
</dbReference>
<dbReference type="GO" id="GO:0005793">
    <property type="term" value="C:endoplasmic reticulum-Golgi intermediate compartment"/>
    <property type="evidence" value="ECO:0007669"/>
    <property type="project" value="UniProtKB-UniRule"/>
</dbReference>
<keyword evidence="5 9" id="KW-0653">Protein transport</keyword>
<keyword evidence="8 9" id="KW-0472">Membrane</keyword>
<dbReference type="Proteomes" id="UP001204833">
    <property type="component" value="Unassembled WGS sequence"/>
</dbReference>
<feature type="transmembrane region" description="Helical" evidence="9">
    <location>
        <begin position="250"/>
        <end position="268"/>
    </location>
</feature>
<name>A0AAD5G006_9ASCO</name>